<organism evidence="1">
    <name type="scientific">bioreactor metagenome</name>
    <dbReference type="NCBI Taxonomy" id="1076179"/>
    <lineage>
        <taxon>unclassified sequences</taxon>
        <taxon>metagenomes</taxon>
        <taxon>ecological metagenomes</taxon>
    </lineage>
</organism>
<gene>
    <name evidence="1" type="ORF">SDC9_190058</name>
</gene>
<protein>
    <submittedName>
        <fullName evidence="1">Uncharacterized protein</fullName>
    </submittedName>
</protein>
<proteinExistence type="predicted"/>
<comment type="caution">
    <text evidence="1">The sequence shown here is derived from an EMBL/GenBank/DDBJ whole genome shotgun (WGS) entry which is preliminary data.</text>
</comment>
<accession>A0A645HTX7</accession>
<dbReference type="AlphaFoldDB" id="A0A645HTX7"/>
<sequence>MRRPRLDLLAQANRHYNPLSWRGIEHAEDTGLTVLVQRTDDVVSVEAPPQFARCAADPLNRALDIDRNDLTA</sequence>
<name>A0A645HTX7_9ZZZZ</name>
<evidence type="ECO:0000313" key="1">
    <source>
        <dbReference type="EMBL" id="MPN42501.1"/>
    </source>
</evidence>
<reference evidence="1" key="1">
    <citation type="submission" date="2019-08" db="EMBL/GenBank/DDBJ databases">
        <authorList>
            <person name="Kucharzyk K."/>
            <person name="Murdoch R.W."/>
            <person name="Higgins S."/>
            <person name="Loffler F."/>
        </authorList>
    </citation>
    <scope>NUCLEOTIDE SEQUENCE</scope>
</reference>
<dbReference type="EMBL" id="VSSQ01100279">
    <property type="protein sequence ID" value="MPN42501.1"/>
    <property type="molecule type" value="Genomic_DNA"/>
</dbReference>